<keyword evidence="3" id="KW-1185">Reference proteome</keyword>
<evidence type="ECO:0000256" key="1">
    <source>
        <dbReference type="SAM" id="Coils"/>
    </source>
</evidence>
<evidence type="ECO:0000313" key="3">
    <source>
        <dbReference type="Proteomes" id="UP001191082"/>
    </source>
</evidence>
<reference evidence="2 3" key="1">
    <citation type="submission" date="2019-05" db="EMBL/GenBank/DDBJ databases">
        <title>Marivita sp. nov. isolated from sea sediment.</title>
        <authorList>
            <person name="Kim W."/>
        </authorList>
    </citation>
    <scope>NUCLEOTIDE SEQUENCE [LARGE SCALE GENOMIC DNA]</scope>
    <source>
        <strain evidence="2 3">CAU 1492</strain>
    </source>
</reference>
<proteinExistence type="predicted"/>
<name>A0ABY2XAQ1_9RHOB</name>
<accession>A0ABY2XAQ1</accession>
<sequence>MADDVKSLGKRLTAVEKQLGDVTKRLKFNEDRIKVLADSLTSEKDIEKLLETHYNKLDRDRSEDMKSTTRRMELQEKLLKARTLESKKEMDKEVERVRQEAEAYAQTAMKQVEKSKLEARLIRLEAMVKSLGR</sequence>
<dbReference type="EMBL" id="VCPC01000002">
    <property type="protein sequence ID" value="TMV13068.1"/>
    <property type="molecule type" value="Genomic_DNA"/>
</dbReference>
<gene>
    <name evidence="2" type="ORF">FGK64_09765</name>
</gene>
<evidence type="ECO:0000313" key="2">
    <source>
        <dbReference type="EMBL" id="TMV13068.1"/>
    </source>
</evidence>
<feature type="coiled-coil region" evidence="1">
    <location>
        <begin position="80"/>
        <end position="107"/>
    </location>
</feature>
<comment type="caution">
    <text evidence="2">The sequence shown here is derived from an EMBL/GenBank/DDBJ whole genome shotgun (WGS) entry which is preliminary data.</text>
</comment>
<keyword evidence="1" id="KW-0175">Coiled coil</keyword>
<dbReference type="Proteomes" id="UP001191082">
    <property type="component" value="Unassembled WGS sequence"/>
</dbReference>
<protein>
    <submittedName>
        <fullName evidence="2">Uncharacterized protein</fullName>
    </submittedName>
</protein>
<organism evidence="2 3">
    <name type="scientific">Arenibacterium halophilum</name>
    <dbReference type="NCBI Taxonomy" id="2583821"/>
    <lineage>
        <taxon>Bacteria</taxon>
        <taxon>Pseudomonadati</taxon>
        <taxon>Pseudomonadota</taxon>
        <taxon>Alphaproteobacteria</taxon>
        <taxon>Rhodobacterales</taxon>
        <taxon>Paracoccaceae</taxon>
        <taxon>Arenibacterium</taxon>
    </lineage>
</organism>
<dbReference type="RefSeq" id="WP_138863624.1">
    <property type="nucleotide sequence ID" value="NZ_VCPC01000002.1"/>
</dbReference>